<accession>A0A6L2JT38</accession>
<dbReference type="AlphaFoldDB" id="A0A6L2JT38"/>
<gene>
    <name evidence="2" type="ORF">Tci_010963</name>
</gene>
<evidence type="ECO:0000256" key="1">
    <source>
        <dbReference type="SAM" id="MobiDB-lite"/>
    </source>
</evidence>
<dbReference type="PANTHER" id="PTHR11439:SF521">
    <property type="entry name" value="RNA-DIRECTED DNA POLYMERASE"/>
    <property type="match status" value="1"/>
</dbReference>
<organism evidence="2">
    <name type="scientific">Tanacetum cinerariifolium</name>
    <name type="common">Dalmatian daisy</name>
    <name type="synonym">Chrysanthemum cinerariifolium</name>
    <dbReference type="NCBI Taxonomy" id="118510"/>
    <lineage>
        <taxon>Eukaryota</taxon>
        <taxon>Viridiplantae</taxon>
        <taxon>Streptophyta</taxon>
        <taxon>Embryophyta</taxon>
        <taxon>Tracheophyta</taxon>
        <taxon>Spermatophyta</taxon>
        <taxon>Magnoliopsida</taxon>
        <taxon>eudicotyledons</taxon>
        <taxon>Gunneridae</taxon>
        <taxon>Pentapetalae</taxon>
        <taxon>asterids</taxon>
        <taxon>campanulids</taxon>
        <taxon>Asterales</taxon>
        <taxon>Asteraceae</taxon>
        <taxon>Asteroideae</taxon>
        <taxon>Anthemideae</taxon>
        <taxon>Anthemidinae</taxon>
        <taxon>Tanacetum</taxon>
    </lineage>
</organism>
<proteinExistence type="predicted"/>
<protein>
    <submittedName>
        <fullName evidence="2">Zinc finger, CCHC-type</fullName>
    </submittedName>
</protein>
<name>A0A6L2JT38_TANCI</name>
<reference evidence="2" key="1">
    <citation type="journal article" date="2019" name="Sci. Rep.">
        <title>Draft genome of Tanacetum cinerariifolium, the natural source of mosquito coil.</title>
        <authorList>
            <person name="Yamashiro T."/>
            <person name="Shiraishi A."/>
            <person name="Satake H."/>
            <person name="Nakayama K."/>
        </authorList>
    </citation>
    <scope>NUCLEOTIDE SEQUENCE</scope>
</reference>
<dbReference type="PANTHER" id="PTHR11439">
    <property type="entry name" value="GAG-POL-RELATED RETROTRANSPOSON"/>
    <property type="match status" value="1"/>
</dbReference>
<evidence type="ECO:0000313" key="2">
    <source>
        <dbReference type="EMBL" id="GEU38985.1"/>
    </source>
</evidence>
<dbReference type="EMBL" id="BKCJ010001118">
    <property type="protein sequence ID" value="GEU38985.1"/>
    <property type="molecule type" value="Genomic_DNA"/>
</dbReference>
<feature type="region of interest" description="Disordered" evidence="1">
    <location>
        <begin position="1"/>
        <end position="22"/>
    </location>
</feature>
<comment type="caution">
    <text evidence="2">The sequence shown here is derived from an EMBL/GenBank/DDBJ whole genome shotgun (WGS) entry which is preliminary data.</text>
</comment>
<sequence length="297" mass="34211">MTKAQDQRSQSMKEQAYNVDKDNDKSLTTTAISMNLRRSATINSLWERLMCCSFLRFRYTYPLLCYVSTERILNGTEDIGGSVVPKEVTEEVVQQPELELRKGKRNKTSKNFGPEFQLYLIEGTRNEVSDQHSYCFNIEDDPKTFDEVDVTKKFLSSRFFMKDMEEADDILGIRIKHEMSTPMDISKKLMRNNGQAVSQVEYSRVIGCLMYVMTSTRPDIGFVVCKLSRHTSNPGIQHWQAIQRVLKYLKKIMDYSLTYTSYPWVLEGYTDASCIINTENNSSTSGWVFLLDGDAIS</sequence>